<dbReference type="Proteomes" id="UP000825002">
    <property type="component" value="Unassembled WGS sequence"/>
</dbReference>
<keyword evidence="3" id="KW-1185">Reference proteome</keyword>
<reference evidence="2 3" key="1">
    <citation type="submission" date="2020-10" db="EMBL/GenBank/DDBJ databases">
        <authorList>
            <person name="Klimov P.B."/>
            <person name="Dyachkov S.M."/>
            <person name="Chetverikov P.E."/>
        </authorList>
    </citation>
    <scope>NUCLEOTIDE SEQUENCE [LARGE SCALE GENOMIC DNA]</scope>
    <source>
        <strain evidence="2">BMOC 18-1129-001#AD2665</strain>
        <tissue evidence="2">Entire mites</tissue>
    </source>
</reference>
<dbReference type="EMBL" id="JAIFTH010000178">
    <property type="protein sequence ID" value="KAG9510306.1"/>
    <property type="molecule type" value="Genomic_DNA"/>
</dbReference>
<sequence>MSAKRICAIALTIQLVVSVLAPSKSVDCRELDAQFVTPVADTLKSVLSTVFTGVPLDIDFKTQDFARDLVFLTWQTGFPVTMPSGVRERAQQFYDELKQRVADSPVENVERKTMAALKVDIDNIIDAVVEEIRSSPDGIYTDLTQTQVNGVPLQDAMVSVGQQLKAYGVDLTNYKNIAQMVLGIPVLPSVASTFVGVTKQVPRFSMSALTGNLTSLTNTLPSVRGIRDRMRVPLPAISMASQK</sequence>
<evidence type="ECO:0000313" key="2">
    <source>
        <dbReference type="EMBL" id="KAG9510306.1"/>
    </source>
</evidence>
<feature type="chain" id="PRO_5047521376" evidence="1">
    <location>
        <begin position="19"/>
        <end position="243"/>
    </location>
</feature>
<feature type="signal peptide" evidence="1">
    <location>
        <begin position="1"/>
        <end position="18"/>
    </location>
</feature>
<proteinExistence type="predicted"/>
<accession>A0ABQ7SAA2</accession>
<name>A0ABQ7SAA2_9ACAR</name>
<organism evidence="2 3">
    <name type="scientific">Fragariocoptes setiger</name>
    <dbReference type="NCBI Taxonomy" id="1670756"/>
    <lineage>
        <taxon>Eukaryota</taxon>
        <taxon>Metazoa</taxon>
        <taxon>Ecdysozoa</taxon>
        <taxon>Arthropoda</taxon>
        <taxon>Chelicerata</taxon>
        <taxon>Arachnida</taxon>
        <taxon>Acari</taxon>
        <taxon>Acariformes</taxon>
        <taxon>Trombidiformes</taxon>
        <taxon>Prostigmata</taxon>
        <taxon>Eupodina</taxon>
        <taxon>Eriophyoidea</taxon>
        <taxon>Phytoptidae</taxon>
        <taxon>Fragariocoptes</taxon>
    </lineage>
</organism>
<evidence type="ECO:0000256" key="1">
    <source>
        <dbReference type="SAM" id="SignalP"/>
    </source>
</evidence>
<protein>
    <submittedName>
        <fullName evidence="2">Uncharacterized protein</fullName>
    </submittedName>
</protein>
<evidence type="ECO:0000313" key="3">
    <source>
        <dbReference type="Proteomes" id="UP000825002"/>
    </source>
</evidence>
<gene>
    <name evidence="2" type="ORF">GZH46_01153</name>
</gene>
<comment type="caution">
    <text evidence="2">The sequence shown here is derived from an EMBL/GenBank/DDBJ whole genome shotgun (WGS) entry which is preliminary data.</text>
</comment>
<keyword evidence="1" id="KW-0732">Signal</keyword>